<evidence type="ECO:0000313" key="2">
    <source>
        <dbReference type="EMBL" id="OAM91260.1"/>
    </source>
</evidence>
<evidence type="ECO:0000256" key="1">
    <source>
        <dbReference type="SAM" id="MobiDB-lite"/>
    </source>
</evidence>
<comment type="caution">
    <text evidence="2">The sequence shown here is derived from an EMBL/GenBank/DDBJ whole genome shotgun (WGS) entry which is preliminary data.</text>
</comment>
<feature type="region of interest" description="Disordered" evidence="1">
    <location>
        <begin position="1307"/>
        <end position="1330"/>
    </location>
</feature>
<gene>
    <name evidence="2" type="ORF">AW736_04115</name>
</gene>
<dbReference type="EMBL" id="LRRQ01000032">
    <property type="protein sequence ID" value="OAM91260.1"/>
    <property type="molecule type" value="Genomic_DNA"/>
</dbReference>
<dbReference type="InterPro" id="IPR027417">
    <property type="entry name" value="P-loop_NTPase"/>
</dbReference>
<keyword evidence="3" id="KW-1185">Reference proteome</keyword>
<dbReference type="Gene3D" id="3.40.50.300">
    <property type="entry name" value="P-loop containing nucleotide triphosphate hydrolases"/>
    <property type="match status" value="1"/>
</dbReference>
<feature type="compositionally biased region" description="Basic and acidic residues" evidence="1">
    <location>
        <begin position="2001"/>
        <end position="2016"/>
    </location>
</feature>
<feature type="compositionally biased region" description="Acidic residues" evidence="1">
    <location>
        <begin position="1317"/>
        <end position="1328"/>
    </location>
</feature>
<feature type="region of interest" description="Disordered" evidence="1">
    <location>
        <begin position="1998"/>
        <end position="2022"/>
    </location>
</feature>
<evidence type="ECO:0000313" key="3">
    <source>
        <dbReference type="Proteomes" id="UP000078486"/>
    </source>
</evidence>
<reference evidence="2 3" key="1">
    <citation type="submission" date="2016-01" db="EMBL/GenBank/DDBJ databases">
        <title>High potential of lignocellulose degradation of a new Verrucomicrobia species.</title>
        <authorList>
            <person name="Wang Y."/>
            <person name="Shi Y."/>
            <person name="Qiu Z."/>
            <person name="Liu S."/>
            <person name="Yang H."/>
        </authorList>
    </citation>
    <scope>NUCLEOTIDE SEQUENCE [LARGE SCALE GENOMIC DNA]</scope>
    <source>
        <strain evidence="2 3">TSB47</strain>
    </source>
</reference>
<accession>A0A178IN01</accession>
<organism evidence="2 3">
    <name type="scientific">Termitidicoccus mucosus</name>
    <dbReference type="NCBI Taxonomy" id="1184151"/>
    <lineage>
        <taxon>Bacteria</taxon>
        <taxon>Pseudomonadati</taxon>
        <taxon>Verrucomicrobiota</taxon>
        <taxon>Opitutia</taxon>
        <taxon>Opitutales</taxon>
        <taxon>Opitutaceae</taxon>
        <taxon>Termitidicoccus</taxon>
    </lineage>
</organism>
<protein>
    <submittedName>
        <fullName evidence="2">Uncharacterized protein</fullName>
    </submittedName>
</protein>
<dbReference type="SUPFAM" id="SSF52540">
    <property type="entry name" value="P-loop containing nucleoside triphosphate hydrolases"/>
    <property type="match status" value="1"/>
</dbReference>
<proteinExistence type="predicted"/>
<name>A0A178IN01_9BACT</name>
<sequence>MTHDQTTYSADGERRAVTGLYTQYRLCAWHIQRALQRGNFEWVELMSRQAKAMDDIVLATTGRLDALQLKHSTSPKGITLASLLKPSAEGKLSLIRQLADGWRALKKAHPDRVLSARLVFRGMPTGLGQLDDQIAVPEGENFHRFLLEGWGIHSKPEDLAKWNSLREAIIAETNLARDEVAVFFEECGIEFVNPTTPMDTSWAESDLDTLTNHLLKIAAADVRPGKIDQDTLLQGLEWNSRFQIRYSHEWKIDERYQSIHATTEPLINLLASIVGGYAALLGTPGSGKSTTLSHTLRKTGDWRFIPYYAYLPGDISQGRGEAVQFLHDLVLSLHRHGFRGRRGYATEELTSLRNELTDLFGELGEDFRKTGRRTVILVDGLDHIPREQTTTISLLSVLPHPDSIPSGVLFFLGSQTLALPRLSPAIQVSLEKENRIVRMSPMSRGEIRAFVERSQLAAPLDTDQFTQIESLSEGHPLSLALLVERLRPVKDCSEVNSILENAPAYGGHIENSYQVFWESIRRDSETRRMLARWARLQGSFALPELLEVFESTAVEKALETARPYLRVTGAETVDFFHNSFRQFVLTETRKSNLGIDENATIHRELSNLFAALPARSPLGWEAAYHARMAGAQPEALALSSPGRLRAQYLENRPIRGIFQDINAAVEITGRKDERAEAMGLLLNWQEFYQRARSTEQHDHVVLIYRLYGAQAVRRHIESKGWLTVGAKAAWQLCKALWESGEQTHAREVYEIAEPMGALTGQTAVEIGFHDESDGDFGEWAKLALNFRPLDEIIAGIGRLRAGKHHFGGQSNPEIKTARLRSDVLGALAKVFADRDDWLTVERLRAAVPEPQLRRWQLNLDWHMVHRHPKHAKTIEALSRLEVAYASEPEMAAELAEMLWRVTGDRARVVTWIERASQPESPVKDEVLNSGPKVRERLILTRILATVRLPVDVEKIVPEISGKRRYGSWLFDRAVTKLAILWGEGRAGKNYEPSELRIALRPLLRLYHHSHKETRDWGSWHDSAGRRKEYFEWVVRAVAAHGAEAVAVVGEEFDQIWENEQESTYWSASLRRDVAKRLYQHDGNLDAFRRRLDDSSRASANRSFLLDEISYELTDIVETWLLASAPDKARATYRQFLELSFAIPEKDGGSALEWIIWWERSLDGDRGKFAAGALHLGRLLERLHDQRRGEDLDDAGAAFLQILAQRDLALTHQYAVRFLDAGFQTFCVAVAADILSILKTVPAEADFAIVLATALLVPCATGTHENIARAIADLPARDRAIDECRRELIDAVETLALPRMRNAWMERLQGNTGTTHEETDDTDETEANDEFQKKDNEALQRWRTLNSAEAFLAAFREHSTAQESIFVNHDRRGYVLDRIPKKDWSTLFEAGLREDWSPLALSAFARELRAQGLHAEAAQIAGRAFATSDAKGWSEMRDGGTRLRPAKEWVASGGAEARATVFRQWIEDYAAGNAYAPATPASLRELCELFLERPPWAHLWKEMAEQQLALAEVRCEPLPFVESASAITPQQIAEHWIMWCAELPVPELHDAAFKALRSLGRDPRHYPWVHGVYARYLEINDETQCEALALLTENAELTAEAPVSLVNRCRELVNHPSAVVRDYALAAIEKWPEAKATVVESSRSELPVIYRLVLPPIQMKEFSLPMESYPKGAPPMETEDRYEWVLLYKAELETIADHSGIPFQNLVWRLTDLMLAADRATWSAEAEKKLIDRLDYAGLKLPYRRLRGQAASLALVRVLAELYDASRIDFDLYQALGVTLNPIDKVISAARPVTMPPEIVVPETRYLKRYDPIPWNTLPQDPLDVCVRKMRDGRAVIAELSRFRYWDRSLPTEIRSSVIIPVTSEAPPTWREDYGFVATNHMWRADAYPMLPGTGAISSPAVGGNDFGAMVGSGDWVAFNSAIARALKWRRRAGSMFGWENADGILQVETIWWSRGPYYRVDTHQEALSAQGWLIVATPDAVKSFKAITPLFRRAAVQRTTSGRDREPSTLLERSEELADSET</sequence>
<dbReference type="Proteomes" id="UP000078486">
    <property type="component" value="Unassembled WGS sequence"/>
</dbReference>